<feature type="coiled-coil region" evidence="1">
    <location>
        <begin position="134"/>
        <end position="195"/>
    </location>
</feature>
<dbReference type="KEGG" id="afla:FHG64_04745"/>
<name>A0A5B7X0A9_9FLAO</name>
<evidence type="ECO:0000313" key="4">
    <source>
        <dbReference type="EMBL" id="QCY68759.1"/>
    </source>
</evidence>
<sequence>MAQDIRDMFREDKPESKEKLNKGHEQRFKARLEEEMPLKHNKGNKYFYFSIAAVLVVALGIGLFLFNDPITNGNELELVETPAVEEEPENSLEQRQFQLSDVSPEFKQIENYYMASINLELAKLEINNDNKALIDAFMLELEELDKEYQRLNAELNEAGPNEQTIEAMVANLQLRLELLLKLKNKLNEIKNSKNKNYENLQA</sequence>
<evidence type="ECO:0000313" key="5">
    <source>
        <dbReference type="Proteomes" id="UP000309016"/>
    </source>
</evidence>
<dbReference type="RefSeq" id="WP_139065344.1">
    <property type="nucleotide sequence ID" value="NZ_CP040812.1"/>
</dbReference>
<keyword evidence="3" id="KW-1133">Transmembrane helix</keyword>
<feature type="transmembrane region" description="Helical" evidence="3">
    <location>
        <begin position="46"/>
        <end position="66"/>
    </location>
</feature>
<dbReference type="Proteomes" id="UP000309016">
    <property type="component" value="Chromosome"/>
</dbReference>
<evidence type="ECO:0008006" key="6">
    <source>
        <dbReference type="Google" id="ProtNLM"/>
    </source>
</evidence>
<keyword evidence="3" id="KW-0472">Membrane</keyword>
<protein>
    <recommendedName>
        <fullName evidence="6">Anti-sigma factor</fullName>
    </recommendedName>
</protein>
<organism evidence="4 5">
    <name type="scientific">Antarcticibacterium flavum</name>
    <dbReference type="NCBI Taxonomy" id="2058175"/>
    <lineage>
        <taxon>Bacteria</taxon>
        <taxon>Pseudomonadati</taxon>
        <taxon>Bacteroidota</taxon>
        <taxon>Flavobacteriia</taxon>
        <taxon>Flavobacteriales</taxon>
        <taxon>Flavobacteriaceae</taxon>
        <taxon>Antarcticibacterium</taxon>
    </lineage>
</organism>
<evidence type="ECO:0000256" key="1">
    <source>
        <dbReference type="SAM" id="Coils"/>
    </source>
</evidence>
<dbReference type="OrthoDB" id="1441018at2"/>
<keyword evidence="5" id="KW-1185">Reference proteome</keyword>
<dbReference type="AlphaFoldDB" id="A0A5B7X0A9"/>
<gene>
    <name evidence="4" type="ORF">FHG64_04745</name>
</gene>
<evidence type="ECO:0000256" key="2">
    <source>
        <dbReference type="SAM" id="MobiDB-lite"/>
    </source>
</evidence>
<accession>A0A5B7X0A9</accession>
<evidence type="ECO:0000256" key="3">
    <source>
        <dbReference type="SAM" id="Phobius"/>
    </source>
</evidence>
<keyword evidence="1" id="KW-0175">Coiled coil</keyword>
<keyword evidence="3" id="KW-0812">Transmembrane</keyword>
<proteinExistence type="predicted"/>
<feature type="region of interest" description="Disordered" evidence="2">
    <location>
        <begin position="1"/>
        <end position="26"/>
    </location>
</feature>
<reference evidence="4 5" key="1">
    <citation type="submission" date="2019-06" db="EMBL/GenBank/DDBJ databases">
        <title>Complete genome sequence of Antarcticibacterium flavum KCTC 52984T from an Antarctic marine sediment.</title>
        <authorList>
            <person name="Lee Y.M."/>
            <person name="Shin S.C."/>
        </authorList>
    </citation>
    <scope>NUCLEOTIDE SEQUENCE [LARGE SCALE GENOMIC DNA]</scope>
    <source>
        <strain evidence="4 5">KCTC 52984</strain>
    </source>
</reference>
<dbReference type="EMBL" id="CP040812">
    <property type="protein sequence ID" value="QCY68759.1"/>
    <property type="molecule type" value="Genomic_DNA"/>
</dbReference>